<feature type="region of interest" description="Disordered" evidence="1">
    <location>
        <begin position="186"/>
        <end position="208"/>
    </location>
</feature>
<feature type="compositionally biased region" description="Acidic residues" evidence="1">
    <location>
        <begin position="195"/>
        <end position="208"/>
    </location>
</feature>
<name>A0A4Q5A1W6_9BIFI</name>
<dbReference type="Proteomes" id="UP000292568">
    <property type="component" value="Unassembled WGS sequence"/>
</dbReference>
<dbReference type="AlphaFoldDB" id="A0A4Q5A1W6"/>
<sequence>MNNSNYFEAMRELWLTYGGEPDEELHPEDYGRYMSARMAEARRPDSKLSEFDEWARRERREQEEADDLHGVRVALERIAAVLEHGDDTPQPEATRLMNGVGLDPEPTIEGAYVRKPSIELHRGLDGFGGVYRDDAGGSWFALDLDQELRADSPEDLRDIAELFRDEFADALEWAADEWQEQLDADTVSLLPPESMNDDIADEDNEEED</sequence>
<proteinExistence type="predicted"/>
<accession>A0A4Q5A1W6</accession>
<comment type="caution">
    <text evidence="2">The sequence shown here is derived from an EMBL/GenBank/DDBJ whole genome shotgun (WGS) entry which is preliminary data.</text>
</comment>
<evidence type="ECO:0000313" key="3">
    <source>
        <dbReference type="Proteomes" id="UP000292568"/>
    </source>
</evidence>
<protein>
    <submittedName>
        <fullName evidence="2">Uncharacterized protein</fullName>
    </submittedName>
</protein>
<organism evidence="2 3">
    <name type="scientific">Bifidobacterium pseudolongum subsp. globosum</name>
    <dbReference type="NCBI Taxonomy" id="1690"/>
    <lineage>
        <taxon>Bacteria</taxon>
        <taxon>Bacillati</taxon>
        <taxon>Actinomycetota</taxon>
        <taxon>Actinomycetes</taxon>
        <taxon>Bifidobacteriales</taxon>
        <taxon>Bifidobacteriaceae</taxon>
        <taxon>Bifidobacterium</taxon>
    </lineage>
</organism>
<evidence type="ECO:0000256" key="1">
    <source>
        <dbReference type="SAM" id="MobiDB-lite"/>
    </source>
</evidence>
<evidence type="ECO:0000313" key="2">
    <source>
        <dbReference type="EMBL" id="RYQ11651.1"/>
    </source>
</evidence>
<dbReference type="EMBL" id="RYUH01000006">
    <property type="protein sequence ID" value="RYQ11651.1"/>
    <property type="molecule type" value="Genomic_DNA"/>
</dbReference>
<reference evidence="2 3" key="1">
    <citation type="submission" date="2018-12" db="EMBL/GenBank/DDBJ databases">
        <title>Unveiling genomic diversity among members of the Bifidobacterium pseudolongum species, a widely distributed gut commensal of the animal kingdom.</title>
        <authorList>
            <person name="Lugli G.A."/>
            <person name="Duranti S."/>
            <person name="Albert K."/>
            <person name="Mancabelli L."/>
            <person name="Napoli S."/>
            <person name="Viappiani A."/>
            <person name="Anzalone R."/>
            <person name="Longhi G."/>
            <person name="Milani C."/>
            <person name="Turroni F."/>
            <person name="Alessandri G."/>
            <person name="Sela D.A."/>
            <person name="Van Sinderen D."/>
            <person name="Ventura M."/>
        </authorList>
    </citation>
    <scope>NUCLEOTIDE SEQUENCE [LARGE SCALE GENOMIC DNA]</scope>
    <source>
        <strain evidence="2 3">2093B</strain>
    </source>
</reference>
<gene>
    <name evidence="2" type="ORF">PG2093B_0335</name>
</gene>
<dbReference type="RefSeq" id="WP_129896873.1">
    <property type="nucleotide sequence ID" value="NZ_RYUH01000006.1"/>
</dbReference>